<dbReference type="GO" id="GO:0097053">
    <property type="term" value="P:L-kynurenine catabolic process"/>
    <property type="evidence" value="ECO:0007669"/>
    <property type="project" value="UniProtKB-UniRule"/>
</dbReference>
<evidence type="ECO:0000256" key="2">
    <source>
        <dbReference type="ARBA" id="ARBA00022801"/>
    </source>
</evidence>
<feature type="binding site" evidence="4">
    <location>
        <position position="265"/>
    </location>
    <ligand>
        <name>pyridoxal 5'-phosphate</name>
        <dbReference type="ChEBI" id="CHEBI:597326"/>
    </ligand>
</feature>
<accession>A0AA95SNF3</accession>
<feature type="binding site" evidence="4">
    <location>
        <position position="114"/>
    </location>
    <ligand>
        <name>pyridoxal 5'-phosphate</name>
        <dbReference type="ChEBI" id="CHEBI:597326"/>
    </ligand>
</feature>
<comment type="similarity">
    <text evidence="4 6">Belongs to the kynureninase family.</text>
</comment>
<dbReference type="Gene3D" id="3.40.640.10">
    <property type="entry name" value="Type I PLP-dependent aspartate aminotransferase-like (Major domain)"/>
    <property type="match status" value="1"/>
</dbReference>
<dbReference type="GO" id="GO:0019805">
    <property type="term" value="P:quinolinate biosynthetic process"/>
    <property type="evidence" value="ECO:0007669"/>
    <property type="project" value="UniProtKB-UniRule"/>
</dbReference>
<dbReference type="Proteomes" id="UP001177769">
    <property type="component" value="Chromosome"/>
</dbReference>
<dbReference type="PANTHER" id="PTHR14084">
    <property type="entry name" value="KYNURENINASE"/>
    <property type="match status" value="1"/>
</dbReference>
<dbReference type="GO" id="GO:0030170">
    <property type="term" value="F:pyridoxal phosphate binding"/>
    <property type="evidence" value="ECO:0007669"/>
    <property type="project" value="UniProtKB-UniRule"/>
</dbReference>
<evidence type="ECO:0000256" key="5">
    <source>
        <dbReference type="NCBIfam" id="TIGR01814"/>
    </source>
</evidence>
<dbReference type="Pfam" id="PF22580">
    <property type="entry name" value="KYNU_C"/>
    <property type="match status" value="1"/>
</dbReference>
<dbReference type="InterPro" id="IPR015422">
    <property type="entry name" value="PyrdxlP-dep_Trfase_small"/>
</dbReference>
<dbReference type="InterPro" id="IPR015424">
    <property type="entry name" value="PyrdxlP-dep_Trfase"/>
</dbReference>
<dbReference type="GO" id="GO:0009435">
    <property type="term" value="P:NAD+ biosynthetic process"/>
    <property type="evidence" value="ECO:0007669"/>
    <property type="project" value="UniProtKB-UniRule"/>
</dbReference>
<keyword evidence="3 4" id="KW-0663">Pyridoxal phosphate</keyword>
<dbReference type="HAMAP" id="MF_01970">
    <property type="entry name" value="Kynureninase"/>
    <property type="match status" value="1"/>
</dbReference>
<evidence type="ECO:0000256" key="3">
    <source>
        <dbReference type="ARBA" id="ARBA00022898"/>
    </source>
</evidence>
<protein>
    <recommendedName>
        <fullName evidence="4 5">Kynureninase</fullName>
        <ecNumber evidence="4 5">3.7.1.3</ecNumber>
    </recommendedName>
    <alternativeName>
        <fullName evidence="4">L-kynurenine hydrolase</fullName>
    </alternativeName>
</protein>
<comment type="function">
    <text evidence="4 6">Catalyzes the cleavage of L-kynurenine (L-Kyn) and L-3-hydroxykynurenine (L-3OHKyn) into anthranilic acid (AA) and 3-hydroxyanthranilic acid (3-OHAA), respectively.</text>
</comment>
<keyword evidence="1 4" id="KW-0662">Pyridine nucleotide biosynthesis</keyword>
<organism evidence="7 8">
    <name type="scientific">Paucibacter sediminis</name>
    <dbReference type="NCBI Taxonomy" id="3019553"/>
    <lineage>
        <taxon>Bacteria</taxon>
        <taxon>Pseudomonadati</taxon>
        <taxon>Pseudomonadota</taxon>
        <taxon>Betaproteobacteria</taxon>
        <taxon>Burkholderiales</taxon>
        <taxon>Sphaerotilaceae</taxon>
        <taxon>Roseateles</taxon>
    </lineage>
</organism>
<feature type="modified residue" description="N6-(pyridoxal phosphate)lysine" evidence="4">
    <location>
        <position position="236"/>
    </location>
</feature>
<evidence type="ECO:0000313" key="7">
    <source>
        <dbReference type="EMBL" id="WIT14333.1"/>
    </source>
</evidence>
<reference evidence="7" key="1">
    <citation type="submission" date="2023-01" db="EMBL/GenBank/DDBJ databases">
        <title>Whole genome sequence of Paucibacter sp. S2-9 isolated from pond sediment.</title>
        <authorList>
            <person name="Jung J.Y."/>
        </authorList>
    </citation>
    <scope>NUCLEOTIDE SEQUENCE</scope>
    <source>
        <strain evidence="7">S2-9</strain>
    </source>
</reference>
<evidence type="ECO:0000256" key="6">
    <source>
        <dbReference type="PIRNR" id="PIRNR038800"/>
    </source>
</evidence>
<comment type="pathway">
    <text evidence="4 6">Cofactor biosynthesis; NAD(+) biosynthesis; quinolinate from L-kynurenine: step 2/3.</text>
</comment>
<evidence type="ECO:0000256" key="1">
    <source>
        <dbReference type="ARBA" id="ARBA00022642"/>
    </source>
</evidence>
<dbReference type="EMBL" id="CP116346">
    <property type="protein sequence ID" value="WIT14333.1"/>
    <property type="molecule type" value="Genomic_DNA"/>
</dbReference>
<evidence type="ECO:0000313" key="8">
    <source>
        <dbReference type="Proteomes" id="UP001177769"/>
    </source>
</evidence>
<dbReference type="RefSeq" id="WP_285235462.1">
    <property type="nucleotide sequence ID" value="NZ_CP116346.1"/>
</dbReference>
<evidence type="ECO:0000256" key="4">
    <source>
        <dbReference type="HAMAP-Rule" id="MF_01970"/>
    </source>
</evidence>
<feature type="binding site" evidence="4">
    <location>
        <position position="235"/>
    </location>
    <ligand>
        <name>pyridoxal 5'-phosphate</name>
        <dbReference type="ChEBI" id="CHEBI:597326"/>
    </ligand>
</feature>
<feature type="binding site" evidence="4">
    <location>
        <position position="181"/>
    </location>
    <ligand>
        <name>pyridoxal 5'-phosphate</name>
        <dbReference type="ChEBI" id="CHEBI:597326"/>
    </ligand>
</feature>
<dbReference type="NCBIfam" id="TIGR01814">
    <property type="entry name" value="kynureninase"/>
    <property type="match status" value="1"/>
</dbReference>
<comment type="cofactor">
    <cofactor evidence="4 6">
        <name>pyridoxal 5'-phosphate</name>
        <dbReference type="ChEBI" id="CHEBI:597326"/>
    </cofactor>
</comment>
<dbReference type="GO" id="GO:0043420">
    <property type="term" value="P:anthranilate metabolic process"/>
    <property type="evidence" value="ECO:0007669"/>
    <property type="project" value="TreeGrafter"/>
</dbReference>
<gene>
    <name evidence="4 7" type="primary">kynU</name>
    <name evidence="7" type="ORF">PFX98_12125</name>
</gene>
<comment type="catalytic activity">
    <reaction evidence="4 6">
        <text>L-kynurenine + H2O = anthranilate + L-alanine + H(+)</text>
        <dbReference type="Rhea" id="RHEA:16813"/>
        <dbReference type="ChEBI" id="CHEBI:15377"/>
        <dbReference type="ChEBI" id="CHEBI:15378"/>
        <dbReference type="ChEBI" id="CHEBI:16567"/>
        <dbReference type="ChEBI" id="CHEBI:57959"/>
        <dbReference type="ChEBI" id="CHEBI:57972"/>
        <dbReference type="EC" id="3.7.1.3"/>
    </reaction>
</comment>
<keyword evidence="8" id="KW-1185">Reference proteome</keyword>
<feature type="binding site" evidence="4">
    <location>
        <position position="213"/>
    </location>
    <ligand>
        <name>pyridoxal 5'-phosphate</name>
        <dbReference type="ChEBI" id="CHEBI:597326"/>
    </ligand>
</feature>
<dbReference type="GO" id="GO:0005737">
    <property type="term" value="C:cytoplasm"/>
    <property type="evidence" value="ECO:0007669"/>
    <property type="project" value="UniProtKB-UniRule"/>
</dbReference>
<feature type="binding site" evidence="4">
    <location>
        <begin position="141"/>
        <end position="144"/>
    </location>
    <ligand>
        <name>pyridoxal 5'-phosphate</name>
        <dbReference type="ChEBI" id="CHEBI:597326"/>
    </ligand>
</feature>
<dbReference type="InterPro" id="IPR015421">
    <property type="entry name" value="PyrdxlP-dep_Trfase_major"/>
</dbReference>
<feature type="binding site" evidence="4">
    <location>
        <position position="291"/>
    </location>
    <ligand>
        <name>pyridoxal 5'-phosphate</name>
        <dbReference type="ChEBI" id="CHEBI:597326"/>
    </ligand>
</feature>
<dbReference type="KEGG" id="pais:PFX98_12125"/>
<comment type="pathway">
    <text evidence="4 6">Amino-acid degradation; L-kynurenine degradation; L-alanine and anthranilate from L-kynurenine: step 1/1.</text>
</comment>
<dbReference type="GO" id="GO:0030429">
    <property type="term" value="F:kynureninase activity"/>
    <property type="evidence" value="ECO:0007669"/>
    <property type="project" value="UniProtKB-UniRule"/>
</dbReference>
<dbReference type="Gene3D" id="3.90.1150.10">
    <property type="entry name" value="Aspartate Aminotransferase, domain 1"/>
    <property type="match status" value="1"/>
</dbReference>
<feature type="binding site" evidence="4">
    <location>
        <position position="210"/>
    </location>
    <ligand>
        <name>pyridoxal 5'-phosphate</name>
        <dbReference type="ChEBI" id="CHEBI:597326"/>
    </ligand>
</feature>
<dbReference type="InterPro" id="IPR010111">
    <property type="entry name" value="Kynureninase"/>
</dbReference>
<comment type="catalytic activity">
    <reaction evidence="6">
        <text>3-hydroxy-L-kynurenine + H2O = 3-hydroxyanthranilate + L-alanine + H(+)</text>
        <dbReference type="Rhea" id="RHEA:25143"/>
        <dbReference type="ChEBI" id="CHEBI:15377"/>
        <dbReference type="ChEBI" id="CHEBI:15378"/>
        <dbReference type="ChEBI" id="CHEBI:36559"/>
        <dbReference type="ChEBI" id="CHEBI:57972"/>
        <dbReference type="ChEBI" id="CHEBI:58125"/>
        <dbReference type="EC" id="3.7.1.3"/>
    </reaction>
</comment>
<dbReference type="PIRSF" id="PIRSF038800">
    <property type="entry name" value="KYNU"/>
    <property type="match status" value="1"/>
</dbReference>
<dbReference type="PANTHER" id="PTHR14084:SF0">
    <property type="entry name" value="KYNURENINASE"/>
    <property type="match status" value="1"/>
</dbReference>
<dbReference type="GO" id="GO:0019441">
    <property type="term" value="P:L-tryptophan catabolic process to kynurenine"/>
    <property type="evidence" value="ECO:0007669"/>
    <property type="project" value="TreeGrafter"/>
</dbReference>
<feature type="binding site" evidence="4">
    <location>
        <position position="113"/>
    </location>
    <ligand>
        <name>pyridoxal 5'-phosphate</name>
        <dbReference type="ChEBI" id="CHEBI:597326"/>
    </ligand>
</feature>
<name>A0AA95SNF3_9BURK</name>
<proteinExistence type="inferred from homology"/>
<sequence>MSSNHRTESQALAQADLLSREHCLQLDAQDPLAACRERFTLPAGVIYLDGNSLGAMPAAVPARMRQAIEQEWAVGLIRSWNDADWYPAPQRVGARIAELIGASGSEVIVADSTSVNLFKLLVAALRMRPGRQTILGENGNFPTDAYVAAGVAELTGVQHRAVAPDEVLAALNEDVAVLTLTHVNYKSGQVYDMAAITRRAHEVGALVIWDLAHTAGAMPCELNACEADFAVGCGYKYLNGGPGAPSFAFVATRHQAALRQPITGWHGHATPFAFGQTYTPAPGIDRMLVGTAPQMGLFSLEAALSAFDDVDLQQLRAKSLSLTSLFIALVDQQLSGHGFGLATPRNPALRGSQVSLTHEQGYAIVQALIARGVIGDFRAPDILRFGFAALYLSHADVWDAVTTLKDVMDRRSWATPEFMARKAVT</sequence>
<dbReference type="AlphaFoldDB" id="A0AA95SNF3"/>
<comment type="subunit">
    <text evidence="4 6">Homodimer.</text>
</comment>
<dbReference type="SUPFAM" id="SSF53383">
    <property type="entry name" value="PLP-dependent transferases"/>
    <property type="match status" value="1"/>
</dbReference>
<dbReference type="EC" id="3.7.1.3" evidence="4 5"/>
<keyword evidence="2 4" id="KW-0378">Hydrolase</keyword>